<evidence type="ECO:0000313" key="3">
    <source>
        <dbReference type="EMBL" id="WPG99115.1"/>
    </source>
</evidence>
<dbReference type="InterPro" id="IPR050904">
    <property type="entry name" value="Adhesion/Biosynth-related"/>
</dbReference>
<evidence type="ECO:0000313" key="4">
    <source>
        <dbReference type="Proteomes" id="UP001303373"/>
    </source>
</evidence>
<dbReference type="Proteomes" id="UP001303373">
    <property type="component" value="Chromosome 3"/>
</dbReference>
<reference evidence="3 4" key="1">
    <citation type="submission" date="2023-11" db="EMBL/GenBank/DDBJ databases">
        <title>An acidophilic fungus is an integral part of prey digestion in a carnivorous sundew plant.</title>
        <authorList>
            <person name="Tsai I.J."/>
        </authorList>
    </citation>
    <scope>NUCLEOTIDE SEQUENCE [LARGE SCALE GENOMIC DNA]</scope>
    <source>
        <strain evidence="3">169a</strain>
    </source>
</reference>
<accession>A0AAQ3R876</accession>
<sequence>MRSQLTLAILPTLASLCTVSSADDTRAPLSYASIPANVYTPPKANTTLTILDLVESRPELSMLLSVMQQPAGFAQAFDTQPTWSFTFFAPSNTAFENLGEYYSTFASTAKGKWWLGNLLTHHYIPNSVLKSTSFSTTASRIQTGNYLFIGAQVVNGATLLNNVSRVTEADIPVTSGVVHIIDTLLDPSAQIFNGDLPRVSQAFIPGSCANPLLSYC</sequence>
<protein>
    <submittedName>
        <fullName evidence="3">FAS1 domain-containing protein</fullName>
    </submittedName>
</protein>
<dbReference type="Pfam" id="PF02469">
    <property type="entry name" value="Fasciclin"/>
    <property type="match status" value="1"/>
</dbReference>
<organism evidence="3 4">
    <name type="scientific">Acrodontium crateriforme</name>
    <dbReference type="NCBI Taxonomy" id="150365"/>
    <lineage>
        <taxon>Eukaryota</taxon>
        <taxon>Fungi</taxon>
        <taxon>Dikarya</taxon>
        <taxon>Ascomycota</taxon>
        <taxon>Pezizomycotina</taxon>
        <taxon>Dothideomycetes</taxon>
        <taxon>Dothideomycetidae</taxon>
        <taxon>Mycosphaerellales</taxon>
        <taxon>Teratosphaeriaceae</taxon>
        <taxon>Acrodontium</taxon>
    </lineage>
</organism>
<feature type="domain" description="FAS1" evidence="2">
    <location>
        <begin position="47"/>
        <end position="185"/>
    </location>
</feature>
<dbReference type="InterPro" id="IPR036378">
    <property type="entry name" value="FAS1_dom_sf"/>
</dbReference>
<feature type="chain" id="PRO_5043026216" evidence="1">
    <location>
        <begin position="23"/>
        <end position="216"/>
    </location>
</feature>
<feature type="signal peptide" evidence="1">
    <location>
        <begin position="1"/>
        <end position="22"/>
    </location>
</feature>
<dbReference type="EMBL" id="CP138582">
    <property type="protein sequence ID" value="WPG99115.1"/>
    <property type="molecule type" value="Genomic_DNA"/>
</dbReference>
<dbReference type="SMART" id="SM00554">
    <property type="entry name" value="FAS1"/>
    <property type="match status" value="1"/>
</dbReference>
<name>A0AAQ3R876_9PEZI</name>
<keyword evidence="4" id="KW-1185">Reference proteome</keyword>
<evidence type="ECO:0000256" key="1">
    <source>
        <dbReference type="SAM" id="SignalP"/>
    </source>
</evidence>
<dbReference type="PROSITE" id="PS50213">
    <property type="entry name" value="FAS1"/>
    <property type="match status" value="1"/>
</dbReference>
<dbReference type="PANTHER" id="PTHR10900">
    <property type="entry name" value="PERIOSTIN-RELATED"/>
    <property type="match status" value="1"/>
</dbReference>
<dbReference type="SUPFAM" id="SSF82153">
    <property type="entry name" value="FAS1 domain"/>
    <property type="match status" value="1"/>
</dbReference>
<dbReference type="Gene3D" id="2.30.180.10">
    <property type="entry name" value="FAS1 domain"/>
    <property type="match status" value="1"/>
</dbReference>
<dbReference type="InterPro" id="IPR000782">
    <property type="entry name" value="FAS1_domain"/>
</dbReference>
<evidence type="ECO:0000259" key="2">
    <source>
        <dbReference type="PROSITE" id="PS50213"/>
    </source>
</evidence>
<keyword evidence="1" id="KW-0732">Signal</keyword>
<dbReference type="AlphaFoldDB" id="A0AAQ3R876"/>
<proteinExistence type="predicted"/>
<dbReference type="PANTHER" id="PTHR10900:SF77">
    <property type="entry name" value="FI19380P1"/>
    <property type="match status" value="1"/>
</dbReference>
<gene>
    <name evidence="3" type="ORF">R9X50_00192600</name>
</gene>